<keyword evidence="1" id="KW-1133">Transmembrane helix</keyword>
<organism evidence="2">
    <name type="scientific">Oceaniferula spumae</name>
    <dbReference type="NCBI Taxonomy" id="2979115"/>
    <lineage>
        <taxon>Bacteria</taxon>
        <taxon>Pseudomonadati</taxon>
        <taxon>Verrucomicrobiota</taxon>
        <taxon>Verrucomicrobiia</taxon>
        <taxon>Verrucomicrobiales</taxon>
        <taxon>Verrucomicrobiaceae</taxon>
        <taxon>Oceaniferula</taxon>
    </lineage>
</organism>
<dbReference type="AlphaFoldDB" id="A0AAT9FLJ8"/>
<evidence type="ECO:0000313" key="2">
    <source>
        <dbReference type="EMBL" id="BDS06845.1"/>
    </source>
</evidence>
<name>A0AAT9FLJ8_9BACT</name>
<protein>
    <submittedName>
        <fullName evidence="2">Uncharacterized protein</fullName>
    </submittedName>
</protein>
<dbReference type="EMBL" id="AP026866">
    <property type="protein sequence ID" value="BDS06845.1"/>
    <property type="molecule type" value="Genomic_DNA"/>
</dbReference>
<keyword evidence="1" id="KW-0472">Membrane</keyword>
<proteinExistence type="predicted"/>
<feature type="transmembrane region" description="Helical" evidence="1">
    <location>
        <begin position="88"/>
        <end position="111"/>
    </location>
</feature>
<reference evidence="2" key="1">
    <citation type="submission" date="2024-07" db="EMBL/GenBank/DDBJ databases">
        <title>Complete genome sequence of Verrucomicrobiaceae bacterium NT6N.</title>
        <authorList>
            <person name="Huang C."/>
            <person name="Takami H."/>
            <person name="Hamasaki K."/>
        </authorList>
    </citation>
    <scope>NUCLEOTIDE SEQUENCE</scope>
    <source>
        <strain evidence="2">NT6N</strain>
    </source>
</reference>
<dbReference type="KEGG" id="osu:NT6N_18850"/>
<keyword evidence="1" id="KW-0812">Transmembrane</keyword>
<feature type="transmembrane region" description="Helical" evidence="1">
    <location>
        <begin position="123"/>
        <end position="149"/>
    </location>
</feature>
<accession>A0AAT9FLJ8</accession>
<evidence type="ECO:0000256" key="1">
    <source>
        <dbReference type="SAM" id="Phobius"/>
    </source>
</evidence>
<feature type="transmembrane region" description="Helical" evidence="1">
    <location>
        <begin position="155"/>
        <end position="176"/>
    </location>
</feature>
<sequence length="196" mass="21000">MVGEQIAQSNVTTLVENMLERPQYEPERHTTKGQQLAGVMLIVPALVVSMLGLGLVATGAVGVAQVLLVSDVDPLQSKGIYGRIPTSILLGAAGLAVIALSSAMMMMGQIISGRKRRVKPDQLPWLVGYIAMRDTTAVLWFVMLVVTLVCLLGQYWLGSLCVILVLGVAWASMVACNRKMAEIEKVDPPGRLSARG</sequence>
<gene>
    <name evidence="2" type="ORF">NT6N_18850</name>
</gene>
<feature type="transmembrane region" description="Helical" evidence="1">
    <location>
        <begin position="36"/>
        <end position="68"/>
    </location>
</feature>